<proteinExistence type="predicted"/>
<name>A0ABP4HGP9_9ACTN</name>
<accession>A0ABP4HGP9</accession>
<organism evidence="1 2">
    <name type="scientific">Kitasatospora nipponensis</name>
    <dbReference type="NCBI Taxonomy" id="258049"/>
    <lineage>
        <taxon>Bacteria</taxon>
        <taxon>Bacillati</taxon>
        <taxon>Actinomycetota</taxon>
        <taxon>Actinomycetes</taxon>
        <taxon>Kitasatosporales</taxon>
        <taxon>Streptomycetaceae</taxon>
        <taxon>Kitasatospora</taxon>
    </lineage>
</organism>
<evidence type="ECO:0000313" key="2">
    <source>
        <dbReference type="Proteomes" id="UP001500037"/>
    </source>
</evidence>
<gene>
    <name evidence="1" type="ORF">GCM10009665_56950</name>
</gene>
<comment type="caution">
    <text evidence="1">The sequence shown here is derived from an EMBL/GenBank/DDBJ whole genome shotgun (WGS) entry which is preliminary data.</text>
</comment>
<evidence type="ECO:0000313" key="1">
    <source>
        <dbReference type="EMBL" id="GAA1259503.1"/>
    </source>
</evidence>
<dbReference type="EMBL" id="BAAALF010000134">
    <property type="protein sequence ID" value="GAA1259503.1"/>
    <property type="molecule type" value="Genomic_DNA"/>
</dbReference>
<keyword evidence="2" id="KW-1185">Reference proteome</keyword>
<reference evidence="2" key="1">
    <citation type="journal article" date="2019" name="Int. J. Syst. Evol. Microbiol.">
        <title>The Global Catalogue of Microorganisms (GCM) 10K type strain sequencing project: providing services to taxonomists for standard genome sequencing and annotation.</title>
        <authorList>
            <consortium name="The Broad Institute Genomics Platform"/>
            <consortium name="The Broad Institute Genome Sequencing Center for Infectious Disease"/>
            <person name="Wu L."/>
            <person name="Ma J."/>
        </authorList>
    </citation>
    <scope>NUCLEOTIDE SEQUENCE [LARGE SCALE GENOMIC DNA]</scope>
    <source>
        <strain evidence="2">JCM 13004</strain>
    </source>
</reference>
<protein>
    <submittedName>
        <fullName evidence="1">Uncharacterized protein</fullName>
    </submittedName>
</protein>
<dbReference type="Proteomes" id="UP001500037">
    <property type="component" value="Unassembled WGS sequence"/>
</dbReference>
<sequence length="68" mass="7624">MRGEELRFGAPGLVTRRRSGCRDWRFLPLPCCQAAHATGDEPTIGDPLDQIDLLASPRAVTRRDYDLL</sequence>